<evidence type="ECO:0000256" key="4">
    <source>
        <dbReference type="ARBA" id="ARBA00023004"/>
    </source>
</evidence>
<comment type="caution">
    <text evidence="6">The sequence shown here is derived from an EMBL/GenBank/DDBJ whole genome shotgun (WGS) entry which is preliminary data.</text>
</comment>
<dbReference type="AlphaFoldDB" id="A0A495WI30"/>
<evidence type="ECO:0000256" key="2">
    <source>
        <dbReference type="ARBA" id="ARBA00022621"/>
    </source>
</evidence>
<keyword evidence="3" id="KW-0479">Metal-binding</keyword>
<dbReference type="PANTHER" id="PTHR37164">
    <property type="entry name" value="BACTERIOHEMERYTHRIN"/>
    <property type="match status" value="1"/>
</dbReference>
<dbReference type="Proteomes" id="UP000270626">
    <property type="component" value="Unassembled WGS sequence"/>
</dbReference>
<evidence type="ECO:0000313" key="6">
    <source>
        <dbReference type="EMBL" id="RKT60907.1"/>
    </source>
</evidence>
<dbReference type="PROSITE" id="PS00550">
    <property type="entry name" value="HEMERYTHRINS"/>
    <property type="match status" value="1"/>
</dbReference>
<reference evidence="6 7" key="1">
    <citation type="submission" date="2018-10" db="EMBL/GenBank/DDBJ databases">
        <title>Genomic Encyclopedia of Type Strains, Phase IV (KMG-IV): sequencing the most valuable type-strain genomes for metagenomic binning, comparative biology and taxonomic classification.</title>
        <authorList>
            <person name="Goeker M."/>
        </authorList>
    </citation>
    <scope>NUCLEOTIDE SEQUENCE [LARGE SCALE GENOMIC DNA]</scope>
    <source>
        <strain evidence="6 7">DSM 23841</strain>
    </source>
</reference>
<evidence type="ECO:0000256" key="3">
    <source>
        <dbReference type="ARBA" id="ARBA00022723"/>
    </source>
</evidence>
<evidence type="ECO:0000259" key="5">
    <source>
        <dbReference type="Pfam" id="PF01814"/>
    </source>
</evidence>
<dbReference type="SUPFAM" id="SSF47188">
    <property type="entry name" value="Hemerythrin-like"/>
    <property type="match status" value="1"/>
</dbReference>
<dbReference type="GO" id="GO:0005344">
    <property type="term" value="F:oxygen carrier activity"/>
    <property type="evidence" value="ECO:0007669"/>
    <property type="project" value="UniProtKB-KW"/>
</dbReference>
<dbReference type="NCBIfam" id="TIGR02481">
    <property type="entry name" value="hemeryth_dom"/>
    <property type="match status" value="1"/>
</dbReference>
<protein>
    <submittedName>
        <fullName evidence="6">Hemerythrin</fullName>
    </submittedName>
</protein>
<organism evidence="6 7">
    <name type="scientific">Azonexus fungiphilus</name>
    <dbReference type="NCBI Taxonomy" id="146940"/>
    <lineage>
        <taxon>Bacteria</taxon>
        <taxon>Pseudomonadati</taxon>
        <taxon>Pseudomonadota</taxon>
        <taxon>Betaproteobacteria</taxon>
        <taxon>Rhodocyclales</taxon>
        <taxon>Azonexaceae</taxon>
        <taxon>Azonexus</taxon>
    </lineage>
</organism>
<dbReference type="InterPro" id="IPR016131">
    <property type="entry name" value="Haemerythrin_Fe_BS"/>
</dbReference>
<dbReference type="EMBL" id="RBXP01000011">
    <property type="protein sequence ID" value="RKT60907.1"/>
    <property type="molecule type" value="Genomic_DNA"/>
</dbReference>
<dbReference type="NCBIfam" id="NF033749">
    <property type="entry name" value="bact_hemeryth"/>
    <property type="match status" value="1"/>
</dbReference>
<dbReference type="InterPro" id="IPR012312">
    <property type="entry name" value="Hemerythrin-like"/>
</dbReference>
<dbReference type="Pfam" id="PF01814">
    <property type="entry name" value="Hemerythrin"/>
    <property type="match status" value="1"/>
</dbReference>
<gene>
    <name evidence="6" type="ORF">DFR40_1057</name>
</gene>
<evidence type="ECO:0000313" key="7">
    <source>
        <dbReference type="Proteomes" id="UP000270626"/>
    </source>
</evidence>
<dbReference type="CDD" id="cd12107">
    <property type="entry name" value="Hemerythrin"/>
    <property type="match status" value="1"/>
</dbReference>
<sequence length="152" mass="17816">MPPVQPLVTWSSDFNLDLPEIDDQHRLLADLINKVWQVTVDQHADPARTLAIIQALERYTITHFTQEEVFMREIDFSGFVAHKQAHQQFIARISDEKAKVLAGQRLHLDIVHYLKDWLINHILVADREYAVEYARRKEPASRLGLFFKRLFA</sequence>
<proteinExistence type="inferred from homology"/>
<dbReference type="InterPro" id="IPR012827">
    <property type="entry name" value="Hemerythrin_metal-bd"/>
</dbReference>
<accession>A0A495WI30</accession>
<keyword evidence="7" id="KW-1185">Reference proteome</keyword>
<dbReference type="PANTHER" id="PTHR37164:SF1">
    <property type="entry name" value="BACTERIOHEMERYTHRIN"/>
    <property type="match status" value="1"/>
</dbReference>
<evidence type="ECO:0000256" key="1">
    <source>
        <dbReference type="ARBA" id="ARBA00010587"/>
    </source>
</evidence>
<comment type="similarity">
    <text evidence="1">Belongs to the hemerythrin family.</text>
</comment>
<dbReference type="InterPro" id="IPR035938">
    <property type="entry name" value="Hemerythrin-like_sf"/>
</dbReference>
<dbReference type="GO" id="GO:0046872">
    <property type="term" value="F:metal ion binding"/>
    <property type="evidence" value="ECO:0007669"/>
    <property type="project" value="UniProtKB-KW"/>
</dbReference>
<keyword evidence="2" id="KW-0561">Oxygen transport</keyword>
<dbReference type="RefSeq" id="WP_170160161.1">
    <property type="nucleotide sequence ID" value="NZ_JAANMQ010000001.1"/>
</dbReference>
<dbReference type="InterPro" id="IPR050669">
    <property type="entry name" value="Hemerythrin"/>
</dbReference>
<name>A0A495WI30_9RHOO</name>
<keyword evidence="4" id="KW-0408">Iron</keyword>
<dbReference type="Gene3D" id="1.20.120.50">
    <property type="entry name" value="Hemerythrin-like"/>
    <property type="match status" value="1"/>
</dbReference>
<keyword evidence="2" id="KW-0813">Transport</keyword>
<feature type="domain" description="Hemerythrin-like" evidence="5">
    <location>
        <begin position="20"/>
        <end position="129"/>
    </location>
</feature>